<evidence type="ECO:0000313" key="3">
    <source>
        <dbReference type="EMBL" id="GMI24551.1"/>
    </source>
</evidence>
<accession>A0ABQ6ME04</accession>
<dbReference type="Gene3D" id="3.60.10.10">
    <property type="entry name" value="Endonuclease/exonuclease/phosphatase"/>
    <property type="match status" value="1"/>
</dbReference>
<dbReference type="Proteomes" id="UP001165060">
    <property type="component" value="Unassembled WGS sequence"/>
</dbReference>
<keyword evidence="1" id="KW-0472">Membrane</keyword>
<reference evidence="3 4" key="1">
    <citation type="journal article" date="2023" name="Commun. Biol.">
        <title>Genome analysis of Parmales, the sister group of diatoms, reveals the evolutionary specialization of diatoms from phago-mixotrophs to photoautotrophs.</title>
        <authorList>
            <person name="Ban H."/>
            <person name="Sato S."/>
            <person name="Yoshikawa S."/>
            <person name="Yamada K."/>
            <person name="Nakamura Y."/>
            <person name="Ichinomiya M."/>
            <person name="Sato N."/>
            <person name="Blanc-Mathieu R."/>
            <person name="Endo H."/>
            <person name="Kuwata A."/>
            <person name="Ogata H."/>
        </authorList>
    </citation>
    <scope>NUCLEOTIDE SEQUENCE [LARGE SCALE GENOMIC DNA]</scope>
</reference>
<feature type="transmembrane region" description="Helical" evidence="1">
    <location>
        <begin position="485"/>
        <end position="506"/>
    </location>
</feature>
<keyword evidence="1" id="KW-1133">Transmembrane helix</keyword>
<evidence type="ECO:0000259" key="2">
    <source>
        <dbReference type="Pfam" id="PF03372"/>
    </source>
</evidence>
<evidence type="ECO:0000313" key="4">
    <source>
        <dbReference type="Proteomes" id="UP001165060"/>
    </source>
</evidence>
<dbReference type="InterPro" id="IPR036691">
    <property type="entry name" value="Endo/exonu/phosph_ase_sf"/>
</dbReference>
<dbReference type="SUPFAM" id="SSF56219">
    <property type="entry name" value="DNase I-like"/>
    <property type="match status" value="1"/>
</dbReference>
<keyword evidence="1" id="KW-0812">Transmembrane</keyword>
<organism evidence="3 4">
    <name type="scientific">Tetraparma gracilis</name>
    <dbReference type="NCBI Taxonomy" id="2962635"/>
    <lineage>
        <taxon>Eukaryota</taxon>
        <taxon>Sar</taxon>
        <taxon>Stramenopiles</taxon>
        <taxon>Ochrophyta</taxon>
        <taxon>Bolidophyceae</taxon>
        <taxon>Parmales</taxon>
        <taxon>Triparmaceae</taxon>
        <taxon>Tetraparma</taxon>
    </lineage>
</organism>
<protein>
    <recommendedName>
        <fullName evidence="2">Endonuclease/exonuclease/phosphatase domain-containing protein</fullName>
    </recommendedName>
</protein>
<feature type="transmembrane region" description="Helical" evidence="1">
    <location>
        <begin position="453"/>
        <end position="473"/>
    </location>
</feature>
<feature type="transmembrane region" description="Helical" evidence="1">
    <location>
        <begin position="518"/>
        <end position="540"/>
    </location>
</feature>
<proteinExistence type="predicted"/>
<sequence>MDFSNPPWPDQDPLCAFPRSTTPLDCAVETGSFIGGFPDEAPSSLLTLAFNINFNGLGGEGDTAKQNAMGYGLDPMVDLLRHLSPDFVLLTEVERGCSWYENGAAYLAEQLQMEWTYVVEFVPTMNSDRDEEINQECSMGNAILSKWPLSDHVFTRFDEQCCWYPNRASGRSAVSAIAQVGDKKVALSSAHYESGNEEEFLPAVFSRGLQARQHANDAKELCARNSCDASVIGGDLNAPFRAADPVGLELRYAGFADAHRGLGFDQRRTLEGTGKEAGTFQDTFGFGIIDYIYQRGGGMEGAGVCHDPDWCHGWSDHTSVWALTDVGGKGAVGYNPAALEEVSRSPSDGTERAYKADWSWVGLAVAGLALLLIAASHAFGRWRRGKGPGGGASEPLSPAAGPADDPRSLHAVTLCAAIACGAPLGLHRDLALYNAALASAAAGLGGGRGGGEIAEVVAGNALLGLAAGLAAGAPAAANGGRGGEVAAALLLVAANALQLAWCGLWAERERARARTSAAAVAFVSFFLYADFWAAGGPGGGANPFPFWDMLSPSVVLGPAYWAPLLGGVAAAHATGLVRLAVRCVRGKSGAGAEVGAGATGAETELTAV</sequence>
<evidence type="ECO:0000256" key="1">
    <source>
        <dbReference type="SAM" id="Phobius"/>
    </source>
</evidence>
<feature type="domain" description="Endonuclease/exonuclease/phosphatase" evidence="2">
    <location>
        <begin position="49"/>
        <end position="309"/>
    </location>
</feature>
<dbReference type="EMBL" id="BRYB01002722">
    <property type="protein sequence ID" value="GMI24551.1"/>
    <property type="molecule type" value="Genomic_DNA"/>
</dbReference>
<name>A0ABQ6ME04_9STRA</name>
<comment type="caution">
    <text evidence="3">The sequence shown here is derived from an EMBL/GenBank/DDBJ whole genome shotgun (WGS) entry which is preliminary data.</text>
</comment>
<dbReference type="InterPro" id="IPR005135">
    <property type="entry name" value="Endo/exonuclease/phosphatase"/>
</dbReference>
<keyword evidence="4" id="KW-1185">Reference proteome</keyword>
<feature type="transmembrane region" description="Helical" evidence="1">
    <location>
        <begin position="358"/>
        <end position="379"/>
    </location>
</feature>
<dbReference type="Pfam" id="PF03372">
    <property type="entry name" value="Exo_endo_phos"/>
    <property type="match status" value="1"/>
</dbReference>
<gene>
    <name evidence="3" type="ORF">TeGR_g2315</name>
</gene>
<feature type="transmembrane region" description="Helical" evidence="1">
    <location>
        <begin position="560"/>
        <end position="581"/>
    </location>
</feature>